<evidence type="ECO:0000313" key="2">
    <source>
        <dbReference type="EMBL" id="KAL0065692.1"/>
    </source>
</evidence>
<feature type="compositionally biased region" description="Low complexity" evidence="1">
    <location>
        <begin position="370"/>
        <end position="388"/>
    </location>
</feature>
<dbReference type="SUPFAM" id="SSF51735">
    <property type="entry name" value="NAD(P)-binding Rossmann-fold domains"/>
    <property type="match status" value="1"/>
</dbReference>
<feature type="compositionally biased region" description="Polar residues" evidence="1">
    <location>
        <begin position="213"/>
        <end position="225"/>
    </location>
</feature>
<feature type="compositionally biased region" description="Low complexity" evidence="1">
    <location>
        <begin position="301"/>
        <end position="325"/>
    </location>
</feature>
<dbReference type="PANTHER" id="PTHR11695:SF294">
    <property type="entry name" value="RETICULON-4-INTERACTING PROTEIN 1, MITOCHONDRIAL"/>
    <property type="match status" value="1"/>
</dbReference>
<feature type="region of interest" description="Disordered" evidence="1">
    <location>
        <begin position="83"/>
        <end position="351"/>
    </location>
</feature>
<feature type="compositionally biased region" description="Basic and acidic residues" evidence="1">
    <location>
        <begin position="519"/>
        <end position="535"/>
    </location>
</feature>
<dbReference type="Gene3D" id="3.90.180.10">
    <property type="entry name" value="Medium-chain alcohol dehydrogenases, catalytic domain"/>
    <property type="match status" value="1"/>
</dbReference>
<dbReference type="Proteomes" id="UP001437256">
    <property type="component" value="Unassembled WGS sequence"/>
</dbReference>
<evidence type="ECO:0000256" key="1">
    <source>
        <dbReference type="SAM" id="MobiDB-lite"/>
    </source>
</evidence>
<feature type="compositionally biased region" description="Low complexity" evidence="1">
    <location>
        <begin position="183"/>
        <end position="212"/>
    </location>
</feature>
<feature type="region of interest" description="Disordered" evidence="1">
    <location>
        <begin position="368"/>
        <end position="420"/>
    </location>
</feature>
<feature type="region of interest" description="Disordered" evidence="1">
    <location>
        <begin position="519"/>
        <end position="558"/>
    </location>
</feature>
<name>A0ABR2ZXA4_9AGAR</name>
<dbReference type="SUPFAM" id="SSF50129">
    <property type="entry name" value="GroES-like"/>
    <property type="match status" value="1"/>
</dbReference>
<evidence type="ECO:0008006" key="4">
    <source>
        <dbReference type="Google" id="ProtNLM"/>
    </source>
</evidence>
<reference evidence="2 3" key="1">
    <citation type="submission" date="2024-05" db="EMBL/GenBank/DDBJ databases">
        <title>A draft genome resource for the thread blight pathogen Marasmius tenuissimus strain MS-2.</title>
        <authorList>
            <person name="Yulfo-Soto G.E."/>
            <person name="Baruah I.K."/>
            <person name="Amoako-Attah I."/>
            <person name="Bukari Y."/>
            <person name="Meinhardt L.W."/>
            <person name="Bailey B.A."/>
            <person name="Cohen S.P."/>
        </authorList>
    </citation>
    <scope>NUCLEOTIDE SEQUENCE [LARGE SCALE GENOMIC DNA]</scope>
    <source>
        <strain evidence="2 3">MS-2</strain>
    </source>
</reference>
<accession>A0ABR2ZXA4</accession>
<feature type="compositionally biased region" description="Polar residues" evidence="1">
    <location>
        <begin position="283"/>
        <end position="293"/>
    </location>
</feature>
<organism evidence="2 3">
    <name type="scientific">Marasmius tenuissimus</name>
    <dbReference type="NCBI Taxonomy" id="585030"/>
    <lineage>
        <taxon>Eukaryota</taxon>
        <taxon>Fungi</taxon>
        <taxon>Dikarya</taxon>
        <taxon>Basidiomycota</taxon>
        <taxon>Agaricomycotina</taxon>
        <taxon>Agaricomycetes</taxon>
        <taxon>Agaricomycetidae</taxon>
        <taxon>Agaricales</taxon>
        <taxon>Marasmiineae</taxon>
        <taxon>Marasmiaceae</taxon>
        <taxon>Marasmius</taxon>
    </lineage>
</organism>
<feature type="compositionally biased region" description="Basic and acidic residues" evidence="1">
    <location>
        <begin position="86"/>
        <end position="100"/>
    </location>
</feature>
<feature type="compositionally biased region" description="Polar residues" evidence="1">
    <location>
        <begin position="137"/>
        <end position="164"/>
    </location>
</feature>
<feature type="compositionally biased region" description="Polar residues" evidence="1">
    <location>
        <begin position="106"/>
        <end position="116"/>
    </location>
</feature>
<dbReference type="PANTHER" id="PTHR11695">
    <property type="entry name" value="ALCOHOL DEHYDROGENASE RELATED"/>
    <property type="match status" value="1"/>
</dbReference>
<dbReference type="InterPro" id="IPR036291">
    <property type="entry name" value="NAD(P)-bd_dom_sf"/>
</dbReference>
<protein>
    <recommendedName>
        <fullName evidence="4">Enhancer of mRNA-decapping protein 3</fullName>
    </recommendedName>
</protein>
<dbReference type="EMBL" id="JBBXMP010000044">
    <property type="protein sequence ID" value="KAL0065692.1"/>
    <property type="molecule type" value="Genomic_DNA"/>
</dbReference>
<comment type="caution">
    <text evidence="2">The sequence shown here is derived from an EMBL/GenBank/DDBJ whole genome shotgun (WGS) entry which is preliminary data.</text>
</comment>
<dbReference type="Gene3D" id="3.40.50.720">
    <property type="entry name" value="NAD(P)-binding Rossmann-like Domain"/>
    <property type="match status" value="1"/>
</dbReference>
<gene>
    <name evidence="2" type="ORF">AAF712_007333</name>
</gene>
<feature type="compositionally biased region" description="Acidic residues" evidence="1">
    <location>
        <begin position="125"/>
        <end position="134"/>
    </location>
</feature>
<sequence>MPRRTGKSPSLWQTLLNRPSQSYSFPQVDKKEYYSAKNDMVKIAMEVEAEALKVSSVAAIKYGFEGNGLEAATVQTKRLTNIEMAVDERPNRIHEDESQAKRHSRSFSTPEVTLTEVNEAPSGDEASDSDDDDVFYTPNTSPRVSIASTASVPETPTHASSPRLSPSDPATPPTFSPVTRTPSSHSIASTSADSSSADGHSIFSSYASSSGSTVLTTPEPSIRSSNKGRSKAKGRETSTTSEEWAKDVRWLVPPPSTPSSSGSSSSRRKNGTQARKSSRSSSANKYQPTTMTTLVEEDEGISASISRANSKSSQSKGKSASNISSPKRRSSTRSSSHPTPPVRPNLSRRRSRSLEDIAAVALGRDDDVFSSSSVSSSAYTAHATTTPSLPSYGTPGYTSLTLPRAPPPSSGFLEPGKKTGKVDLTRSGVAQTTMASVEVTRGLSSSASSSKRFSWLSKDKDLVKAKGKGRQESLFSFTSYRKPPTQVPEGHALVQIWAVGVDGVDASLSGISTEVVSLERRSMSESGRDSDDGTVKRNWGTRRNSSASATSSSKLKQPEVGFVPGRSFVGRIIEVGDEGGARKKGEWVVGLLDVRKCGALQEFVVVDRHRIHSVPHPALPPSALIDPTSTFSPSPVLPAERFEHEPHDSRYPAYTPTRVLSPETPLSPSKTQLTLEELALLPACGVQAYRAVRTFVNPTGWGSHTKGRVLVIRGHDGLGAVATQMLVNRGWRVCVHAPLWNGSHTQEEEEMERIKERVTSWGADEVIFDAGDADGGLAGAVQQMIEDNEVFDGILDTVGGKGIWELGKKLLSRGGNSASDSHGVKQFTTIVGDFPLRPVPSASDHFKASLRSMKGADGNGSCRVAYSWVSVDQDVDFEGGDVAAGLAKLLGECTGSGELRPFVGDGRVVTFERAHEVFRVDGGLEGGGTVVVRVVT</sequence>
<dbReference type="InterPro" id="IPR050700">
    <property type="entry name" value="YIM1/Zinc_Alcohol_DH_Fams"/>
</dbReference>
<evidence type="ECO:0000313" key="3">
    <source>
        <dbReference type="Proteomes" id="UP001437256"/>
    </source>
</evidence>
<keyword evidence="3" id="KW-1185">Reference proteome</keyword>
<proteinExistence type="predicted"/>
<dbReference type="InterPro" id="IPR011032">
    <property type="entry name" value="GroES-like_sf"/>
</dbReference>